<accession>A0ABT0RFF2</accession>
<name>A0ABT0RFF2_9SPHN</name>
<feature type="region of interest" description="Disordered" evidence="1">
    <location>
        <begin position="401"/>
        <end position="445"/>
    </location>
</feature>
<keyword evidence="4" id="KW-1185">Reference proteome</keyword>
<reference evidence="3" key="1">
    <citation type="submission" date="2022-05" db="EMBL/GenBank/DDBJ databases">
        <authorList>
            <person name="Jo J.-H."/>
            <person name="Im W.-T."/>
        </authorList>
    </citation>
    <scope>NUCLEOTIDE SEQUENCE</scope>
    <source>
        <strain evidence="3">RG327</strain>
    </source>
</reference>
<organism evidence="3 4">
    <name type="scientific">Sphingomonas anseongensis</name>
    <dbReference type="NCBI Taxonomy" id="2908207"/>
    <lineage>
        <taxon>Bacteria</taxon>
        <taxon>Pseudomonadati</taxon>
        <taxon>Pseudomonadota</taxon>
        <taxon>Alphaproteobacteria</taxon>
        <taxon>Sphingomonadales</taxon>
        <taxon>Sphingomonadaceae</taxon>
        <taxon>Sphingomonas</taxon>
    </lineage>
</organism>
<feature type="compositionally biased region" description="Low complexity" evidence="1">
    <location>
        <begin position="403"/>
        <end position="415"/>
    </location>
</feature>
<proteinExistence type="predicted"/>
<evidence type="ECO:0000313" key="4">
    <source>
        <dbReference type="Proteomes" id="UP001165343"/>
    </source>
</evidence>
<feature type="domain" description="DUF3631" evidence="2">
    <location>
        <begin position="216"/>
        <end position="397"/>
    </location>
</feature>
<feature type="region of interest" description="Disordered" evidence="1">
    <location>
        <begin position="1"/>
        <end position="25"/>
    </location>
</feature>
<dbReference type="Proteomes" id="UP001165343">
    <property type="component" value="Unassembled WGS sequence"/>
</dbReference>
<sequence length="445" mass="48400">MRVVTIEEAGERSHASGPEDAKAVGPAIDLSDDLQVPPDTTLQVVPDGDDLLDRALAFVNRFVSLPSDHAGYAVVLWAAHTHLMDSWDTTPRLAFLSAEPESGKTRAMEITSMLAPLALEAANATTPSLIRALDDPAGRPTFFIDEIDTKYGPKAKGDEELRCMVNAGHRKGGGFLRCEKVDEHWVPVRKDCYAAVAMAGIGDVPHTILTRSVVVRMRKRAPTEKVEPYRQRDHKNLGHALRDKLAAWAHCVREAAAECRPNLPIEIVDRKADVWEPLIVVADLAGGSWPAKAREAALHFVAASKTATPSSLGIRLLRDIQACFGQDQKVRTKDLLERLLADQEAPWGDLRGKKLNDRKLAELLRPYGIGSEGLRMADGSTPKGYKRQAFHDAWHRYLTPPQAGATGATSATANGKSQIPNDPSVADETPCCGDVAEAASENLEN</sequence>
<dbReference type="RefSeq" id="WP_249867916.1">
    <property type="nucleotide sequence ID" value="NZ_JAMGBC010000001.1"/>
</dbReference>
<dbReference type="EMBL" id="JAMGBC010000001">
    <property type="protein sequence ID" value="MCL6678993.1"/>
    <property type="molecule type" value="Genomic_DNA"/>
</dbReference>
<comment type="caution">
    <text evidence="3">The sequence shown here is derived from an EMBL/GenBank/DDBJ whole genome shotgun (WGS) entry which is preliminary data.</text>
</comment>
<evidence type="ECO:0000259" key="2">
    <source>
        <dbReference type="Pfam" id="PF12307"/>
    </source>
</evidence>
<evidence type="ECO:0000313" key="3">
    <source>
        <dbReference type="EMBL" id="MCL6678993.1"/>
    </source>
</evidence>
<dbReference type="Pfam" id="PF12307">
    <property type="entry name" value="DUF3631"/>
    <property type="match status" value="1"/>
</dbReference>
<gene>
    <name evidence="3" type="ORF">LZ519_06640</name>
</gene>
<feature type="compositionally biased region" description="Basic and acidic residues" evidence="1">
    <location>
        <begin position="9"/>
        <end position="22"/>
    </location>
</feature>
<protein>
    <submittedName>
        <fullName evidence="3">DUF3631 domain-containing protein</fullName>
    </submittedName>
</protein>
<dbReference type="InterPro" id="IPR022081">
    <property type="entry name" value="DUF3631"/>
</dbReference>
<evidence type="ECO:0000256" key="1">
    <source>
        <dbReference type="SAM" id="MobiDB-lite"/>
    </source>
</evidence>